<evidence type="ECO:0000313" key="16">
    <source>
        <dbReference type="Proteomes" id="UP000029736"/>
    </source>
</evidence>
<comment type="caution">
    <text evidence="15">The sequence shown here is derived from an EMBL/GenBank/DDBJ whole genome shotgun (WGS) entry which is preliminary data.</text>
</comment>
<accession>A0A098S9Y1</accession>
<keyword evidence="7" id="KW-0805">Transcription regulation</keyword>
<dbReference type="GO" id="GO:0046914">
    <property type="term" value="F:transition metal ion binding"/>
    <property type="evidence" value="ECO:0007669"/>
    <property type="project" value="InterPro"/>
</dbReference>
<evidence type="ECO:0000256" key="6">
    <source>
        <dbReference type="ARBA" id="ARBA00022491"/>
    </source>
</evidence>
<evidence type="ECO:0000259" key="14">
    <source>
        <dbReference type="PROSITE" id="PS50944"/>
    </source>
</evidence>
<comment type="subcellular location">
    <subcellularLocation>
        <location evidence="1">Cytoplasm</location>
    </subcellularLocation>
</comment>
<dbReference type="InterPro" id="IPR036421">
    <property type="entry name" value="Fe_dep_repressor_sf"/>
</dbReference>
<dbReference type="InterPro" id="IPR022689">
    <property type="entry name" value="Iron_dep_repressor"/>
</dbReference>
<dbReference type="RefSeq" id="WP_044217411.1">
    <property type="nucleotide sequence ID" value="NZ_CAKZLC010000238.1"/>
</dbReference>
<evidence type="ECO:0000256" key="3">
    <source>
        <dbReference type="ARBA" id="ARBA00011738"/>
    </source>
</evidence>
<dbReference type="InterPro" id="IPR038157">
    <property type="entry name" value="FeoA_core_dom"/>
</dbReference>
<dbReference type="GO" id="GO:0046983">
    <property type="term" value="F:protein dimerization activity"/>
    <property type="evidence" value="ECO:0007669"/>
    <property type="project" value="InterPro"/>
</dbReference>
<dbReference type="Gene3D" id="1.10.10.10">
    <property type="entry name" value="Winged helix-like DNA-binding domain superfamily/Winged helix DNA-binding domain"/>
    <property type="match status" value="1"/>
</dbReference>
<dbReference type="InterPro" id="IPR036390">
    <property type="entry name" value="WH_DNA-bd_sf"/>
</dbReference>
<feature type="domain" description="HTH dtxR-type" evidence="14">
    <location>
        <begin position="1"/>
        <end position="65"/>
    </location>
</feature>
<dbReference type="SUPFAM" id="SSF47979">
    <property type="entry name" value="Iron-dependent repressor protein, dimerization domain"/>
    <property type="match status" value="1"/>
</dbReference>
<protein>
    <recommendedName>
        <fullName evidence="4">Transcriptional regulator MntR</fullName>
    </recommendedName>
    <alternativeName>
        <fullName evidence="13">Manganese transport regulator</fullName>
    </alternativeName>
</protein>
<dbReference type="PANTHER" id="PTHR33238:SF11">
    <property type="entry name" value="TRANSCRIPTIONAL REGULATOR MNTR"/>
    <property type="match status" value="1"/>
</dbReference>
<evidence type="ECO:0000256" key="7">
    <source>
        <dbReference type="ARBA" id="ARBA00023015"/>
    </source>
</evidence>
<dbReference type="GO" id="GO:0005737">
    <property type="term" value="C:cytoplasm"/>
    <property type="evidence" value="ECO:0007669"/>
    <property type="project" value="UniProtKB-SubCell"/>
</dbReference>
<dbReference type="InterPro" id="IPR022687">
    <property type="entry name" value="HTH_DTXR"/>
</dbReference>
<dbReference type="AlphaFoldDB" id="A0A098S9Y1"/>
<dbReference type="SUPFAM" id="SSF46785">
    <property type="entry name" value="Winged helix' DNA-binding domain"/>
    <property type="match status" value="1"/>
</dbReference>
<dbReference type="Pfam" id="PF01325">
    <property type="entry name" value="Fe_dep_repress"/>
    <property type="match status" value="1"/>
</dbReference>
<keyword evidence="5" id="KW-0963">Cytoplasm</keyword>
<comment type="function">
    <text evidence="12">In the presence of manganese, represses expression of mntH and mntS. Up-regulates expression of mntP.</text>
</comment>
<sequence>MEISHTEENYLKAIFKISERRNKAASTNAIAKEMSTSAASVTDMVKRLSDKDLIHYERYKGATLTNKGQRIATHLIRKHRLWEVFLVDKLSFSWDEVHEIAEQLEHIKSPKLVERLDAHLGLPKFDPHGDPIPDADGNFAQRSQVLLNEMKPGEKGAIVGVNDHTSGFLQYLDRMQLILGTQVEILECFEYDESVRVRIGADREQLLTKKVSQHLFVQKEIG</sequence>
<dbReference type="GO" id="GO:0003677">
    <property type="term" value="F:DNA binding"/>
    <property type="evidence" value="ECO:0007669"/>
    <property type="project" value="UniProtKB-KW"/>
</dbReference>
<dbReference type="Gene3D" id="1.10.60.10">
    <property type="entry name" value="Iron dependent repressor, metal binding and dimerisation domain"/>
    <property type="match status" value="1"/>
</dbReference>
<evidence type="ECO:0000256" key="10">
    <source>
        <dbReference type="ARBA" id="ARBA00023163"/>
    </source>
</evidence>
<gene>
    <name evidence="15" type="ORF">IX84_05950</name>
</gene>
<dbReference type="Proteomes" id="UP000029736">
    <property type="component" value="Unassembled WGS sequence"/>
</dbReference>
<keyword evidence="16" id="KW-1185">Reference proteome</keyword>
<dbReference type="InterPro" id="IPR036388">
    <property type="entry name" value="WH-like_DNA-bd_sf"/>
</dbReference>
<organism evidence="15 16">
    <name type="scientific">Phaeodactylibacter xiamenensis</name>
    <dbReference type="NCBI Taxonomy" id="1524460"/>
    <lineage>
        <taxon>Bacteria</taxon>
        <taxon>Pseudomonadati</taxon>
        <taxon>Bacteroidota</taxon>
        <taxon>Saprospiria</taxon>
        <taxon>Saprospirales</taxon>
        <taxon>Haliscomenobacteraceae</taxon>
        <taxon>Phaeodactylibacter</taxon>
    </lineage>
</organism>
<keyword evidence="9" id="KW-0010">Activator</keyword>
<evidence type="ECO:0000256" key="8">
    <source>
        <dbReference type="ARBA" id="ARBA00023125"/>
    </source>
</evidence>
<name>A0A098S9Y1_9BACT</name>
<keyword evidence="10" id="KW-0804">Transcription</keyword>
<dbReference type="Pfam" id="PF04023">
    <property type="entry name" value="FeoA"/>
    <property type="match status" value="1"/>
</dbReference>
<proteinExistence type="inferred from homology"/>
<dbReference type="Gene3D" id="2.30.30.90">
    <property type="match status" value="1"/>
</dbReference>
<dbReference type="InterPro" id="IPR001367">
    <property type="entry name" value="Fe_dep_repressor"/>
</dbReference>
<evidence type="ECO:0000256" key="1">
    <source>
        <dbReference type="ARBA" id="ARBA00004496"/>
    </source>
</evidence>
<dbReference type="OrthoDB" id="9791355at2"/>
<dbReference type="PROSITE" id="PS50944">
    <property type="entry name" value="HTH_DTXR"/>
    <property type="match status" value="1"/>
</dbReference>
<evidence type="ECO:0000256" key="11">
    <source>
        <dbReference type="ARBA" id="ARBA00023211"/>
    </source>
</evidence>
<dbReference type="InterPro" id="IPR007167">
    <property type="entry name" value="Fe-transptr_FeoA-like"/>
</dbReference>
<evidence type="ECO:0000256" key="2">
    <source>
        <dbReference type="ARBA" id="ARBA00007871"/>
    </source>
</evidence>
<dbReference type="PANTHER" id="PTHR33238">
    <property type="entry name" value="IRON (METAL) DEPENDENT REPRESSOR, DTXR FAMILY"/>
    <property type="match status" value="1"/>
</dbReference>
<evidence type="ECO:0000256" key="13">
    <source>
        <dbReference type="ARBA" id="ARBA00032593"/>
    </source>
</evidence>
<evidence type="ECO:0000256" key="5">
    <source>
        <dbReference type="ARBA" id="ARBA00022490"/>
    </source>
</evidence>
<evidence type="ECO:0000313" key="15">
    <source>
        <dbReference type="EMBL" id="KGE88931.1"/>
    </source>
</evidence>
<dbReference type="SMART" id="SM00529">
    <property type="entry name" value="HTH_DTXR"/>
    <property type="match status" value="1"/>
</dbReference>
<dbReference type="InterPro" id="IPR050536">
    <property type="entry name" value="DtxR_MntR_Metal-Reg"/>
</dbReference>
<dbReference type="Pfam" id="PF02742">
    <property type="entry name" value="Fe_dep_repr_C"/>
    <property type="match status" value="1"/>
</dbReference>
<keyword evidence="11" id="KW-0464">Manganese</keyword>
<evidence type="ECO:0000256" key="12">
    <source>
        <dbReference type="ARBA" id="ARBA00025185"/>
    </source>
</evidence>
<dbReference type="STRING" id="1524460.IX84_05950"/>
<evidence type="ECO:0000256" key="9">
    <source>
        <dbReference type="ARBA" id="ARBA00023159"/>
    </source>
</evidence>
<evidence type="ECO:0000256" key="4">
    <source>
        <dbReference type="ARBA" id="ARBA00022386"/>
    </source>
</evidence>
<dbReference type="GO" id="GO:0003700">
    <property type="term" value="F:DNA-binding transcription factor activity"/>
    <property type="evidence" value="ECO:0007669"/>
    <property type="project" value="InterPro"/>
</dbReference>
<keyword evidence="8" id="KW-0238">DNA-binding</keyword>
<reference evidence="15 16" key="1">
    <citation type="journal article" date="2014" name="Int. J. Syst. Evol. Microbiol.">
        <title>Phaeodactylibacter xiamenensis gen. nov., sp. nov., a member of the family Saprospiraceae isolated from the marine alga Phaeodactylum tricornutum.</title>
        <authorList>
            <person name="Chen Z.Jr."/>
            <person name="Lei X."/>
            <person name="Lai Q."/>
            <person name="Li Y."/>
            <person name="Zhang B."/>
            <person name="Zhang J."/>
            <person name="Zhang H."/>
            <person name="Yang L."/>
            <person name="Zheng W."/>
            <person name="Tian Y."/>
            <person name="Yu Z."/>
            <person name="Xu H.Jr."/>
            <person name="Zheng T."/>
        </authorList>
    </citation>
    <scope>NUCLEOTIDE SEQUENCE [LARGE SCALE GENOMIC DNA]</scope>
    <source>
        <strain evidence="15 16">KD52</strain>
    </source>
</reference>
<comment type="similarity">
    <text evidence="2">Belongs to the DtxR/MntR family.</text>
</comment>
<dbReference type="SMART" id="SM00899">
    <property type="entry name" value="FeoA"/>
    <property type="match status" value="1"/>
</dbReference>
<dbReference type="EMBL" id="JPOS01000013">
    <property type="protein sequence ID" value="KGE88931.1"/>
    <property type="molecule type" value="Genomic_DNA"/>
</dbReference>
<comment type="subunit">
    <text evidence="3">Homodimer.</text>
</comment>
<keyword evidence="6" id="KW-0678">Repressor</keyword>